<feature type="non-terminal residue" evidence="4">
    <location>
        <position position="333"/>
    </location>
</feature>
<evidence type="ECO:0000256" key="1">
    <source>
        <dbReference type="SAM" id="Coils"/>
    </source>
</evidence>
<name>A0A850R8K3_PHODD</name>
<reference evidence="4 5" key="1">
    <citation type="submission" date="2020-06" db="EMBL/GenBank/DDBJ databases">
        <title>Photobacterium damselae subsp. damselae comparative genomics.</title>
        <authorList>
            <person name="Osorio C.R."/>
        </authorList>
    </citation>
    <scope>NUCLEOTIDE SEQUENCE [LARGE SCALE GENOMIC DNA]</scope>
    <source>
        <strain evidence="4 5">TW250/03</strain>
    </source>
</reference>
<feature type="compositionally biased region" description="Polar residues" evidence="2">
    <location>
        <begin position="139"/>
        <end position="167"/>
    </location>
</feature>
<feature type="compositionally biased region" description="Polar residues" evidence="2">
    <location>
        <begin position="120"/>
        <end position="132"/>
    </location>
</feature>
<dbReference type="EMBL" id="JABXOR010001522">
    <property type="protein sequence ID" value="NVP03181.1"/>
    <property type="molecule type" value="Genomic_DNA"/>
</dbReference>
<feature type="coiled-coil region" evidence="1">
    <location>
        <begin position="203"/>
        <end position="230"/>
    </location>
</feature>
<keyword evidence="1" id="KW-0175">Coiled coil</keyword>
<gene>
    <name evidence="4" type="ORF">HWA77_23525</name>
</gene>
<keyword evidence="3" id="KW-0812">Transmembrane</keyword>
<dbReference type="Proteomes" id="UP000533429">
    <property type="component" value="Unassembled WGS sequence"/>
</dbReference>
<keyword evidence="3" id="KW-1133">Transmembrane helix</keyword>
<organism evidence="4 5">
    <name type="scientific">Photobacterium damselae subsp. damselae</name>
    <name type="common">Listonella damsela</name>
    <dbReference type="NCBI Taxonomy" id="85581"/>
    <lineage>
        <taxon>Bacteria</taxon>
        <taxon>Pseudomonadati</taxon>
        <taxon>Pseudomonadota</taxon>
        <taxon>Gammaproteobacteria</taxon>
        <taxon>Vibrionales</taxon>
        <taxon>Vibrionaceae</taxon>
        <taxon>Photobacterium</taxon>
    </lineage>
</organism>
<feature type="region of interest" description="Disordered" evidence="2">
    <location>
        <begin position="1"/>
        <end position="90"/>
    </location>
</feature>
<evidence type="ECO:0000313" key="4">
    <source>
        <dbReference type="EMBL" id="NVP03181.1"/>
    </source>
</evidence>
<proteinExistence type="predicted"/>
<feature type="compositionally biased region" description="Basic residues" evidence="2">
    <location>
        <begin position="12"/>
        <end position="33"/>
    </location>
</feature>
<evidence type="ECO:0000256" key="2">
    <source>
        <dbReference type="SAM" id="MobiDB-lite"/>
    </source>
</evidence>
<evidence type="ECO:0000313" key="5">
    <source>
        <dbReference type="Proteomes" id="UP000533429"/>
    </source>
</evidence>
<feature type="region of interest" description="Disordered" evidence="2">
    <location>
        <begin position="117"/>
        <end position="181"/>
    </location>
</feature>
<sequence>EQDKLREPYASKNKKTATSKPSAKKTVVKKAPVKHAAPASQTRSQTKAQPKLQIKPAVNPAKSTSTTVESADHFTIPAKPTVPANKVSPSTNTATKAALATVATATVLGPMAVDAGEPITEQSSATKVNTEQPKAITSAPAQVTSSATEGDNTGANTVSSQSNTASVQRDGAIPPKPQDVSANAAASLPQDVSNPLNASDEQLTQLIESNHMLKVRLAEMQQEMASLREQVGDDDEFRNEVINFIRQQRQQEQAVPEENKTSWLNQLADNPTALIAAGLIPGGLLAGLLAFFLYRRSKKEEQEEQAEKNSQLPLIDDASSSEPNLDSEDKLDE</sequence>
<feature type="non-terminal residue" evidence="4">
    <location>
        <position position="1"/>
    </location>
</feature>
<protein>
    <submittedName>
        <fullName evidence="4">Uncharacterized protein</fullName>
    </submittedName>
</protein>
<comment type="caution">
    <text evidence="4">The sequence shown here is derived from an EMBL/GenBank/DDBJ whole genome shotgun (WGS) entry which is preliminary data.</text>
</comment>
<accession>A0A850R8K3</accession>
<keyword evidence="3" id="KW-0472">Membrane</keyword>
<feature type="transmembrane region" description="Helical" evidence="3">
    <location>
        <begin position="273"/>
        <end position="294"/>
    </location>
</feature>
<dbReference type="AlphaFoldDB" id="A0A850R8K3"/>
<evidence type="ECO:0000256" key="3">
    <source>
        <dbReference type="SAM" id="Phobius"/>
    </source>
</evidence>
<feature type="region of interest" description="Disordered" evidence="2">
    <location>
        <begin position="300"/>
        <end position="333"/>
    </location>
</feature>